<reference evidence="1" key="2">
    <citation type="submission" date="2025-09" db="UniProtKB">
        <authorList>
            <consortium name="Ensembl"/>
        </authorList>
    </citation>
    <scope>IDENTIFICATION</scope>
</reference>
<sequence length="136" mass="14913">MENRVATAVVVATLLSSMATIYIAVAIASSHWLSFMPNNQSTPPGNHLGNHSPAPGNMLGNKSSLSSTDRPTSAGCWGDGEGHCLRQLALLGGHIGLWKVCCIIIPNENHKIVYKHLLDFFFNFTYFIRKSIQIKF</sequence>
<dbReference type="Proteomes" id="UP000694388">
    <property type="component" value="Unplaced"/>
</dbReference>
<evidence type="ECO:0000313" key="1">
    <source>
        <dbReference type="Ensembl" id="ENSEBUP00000010500.1"/>
    </source>
</evidence>
<name>A0A8C4Q6C1_EPTBU</name>
<protein>
    <submittedName>
        <fullName evidence="1">Uncharacterized protein</fullName>
    </submittedName>
</protein>
<dbReference type="Ensembl" id="ENSEBUT00000011048.1">
    <property type="protein sequence ID" value="ENSEBUP00000010500.1"/>
    <property type="gene ID" value="ENSEBUG00000006763.1"/>
</dbReference>
<dbReference type="Gene3D" id="1.20.140.150">
    <property type="match status" value="1"/>
</dbReference>
<organism evidence="1 2">
    <name type="scientific">Eptatretus burgeri</name>
    <name type="common">Inshore hagfish</name>
    <dbReference type="NCBI Taxonomy" id="7764"/>
    <lineage>
        <taxon>Eukaryota</taxon>
        <taxon>Metazoa</taxon>
        <taxon>Chordata</taxon>
        <taxon>Craniata</taxon>
        <taxon>Vertebrata</taxon>
        <taxon>Cyclostomata</taxon>
        <taxon>Myxini</taxon>
        <taxon>Myxiniformes</taxon>
        <taxon>Myxinidae</taxon>
        <taxon>Eptatretinae</taxon>
        <taxon>Eptatretus</taxon>
    </lineage>
</organism>
<accession>A0A8C4Q6C1</accession>
<keyword evidence="2" id="KW-1185">Reference proteome</keyword>
<reference evidence="1" key="1">
    <citation type="submission" date="2025-08" db="UniProtKB">
        <authorList>
            <consortium name="Ensembl"/>
        </authorList>
    </citation>
    <scope>IDENTIFICATION</scope>
</reference>
<proteinExistence type="predicted"/>
<dbReference type="AlphaFoldDB" id="A0A8C4Q6C1"/>
<evidence type="ECO:0000313" key="2">
    <source>
        <dbReference type="Proteomes" id="UP000694388"/>
    </source>
</evidence>